<dbReference type="EMBL" id="JAKNHJ010000010">
    <property type="protein sequence ID" value="MCG4618033.1"/>
    <property type="molecule type" value="Genomic_DNA"/>
</dbReference>
<dbReference type="GO" id="GO:0009103">
    <property type="term" value="P:lipopolysaccharide biosynthetic process"/>
    <property type="evidence" value="ECO:0007669"/>
    <property type="project" value="TreeGrafter"/>
</dbReference>
<keyword evidence="1" id="KW-0472">Membrane</keyword>
<accession>A0AAJ1BBZ2</accession>
<dbReference type="Proteomes" id="UP001200537">
    <property type="component" value="Unassembled WGS sequence"/>
</dbReference>
<feature type="transmembrane region" description="Helical" evidence="1">
    <location>
        <begin position="368"/>
        <end position="387"/>
    </location>
</feature>
<evidence type="ECO:0000256" key="1">
    <source>
        <dbReference type="SAM" id="Phobius"/>
    </source>
</evidence>
<dbReference type="Pfam" id="PF19040">
    <property type="entry name" value="SGNH"/>
    <property type="match status" value="1"/>
</dbReference>
<name>A0AAJ1BBZ2_9ACTO</name>
<evidence type="ECO:0000259" key="2">
    <source>
        <dbReference type="Pfam" id="PF01757"/>
    </source>
</evidence>
<feature type="domain" description="Acyltransferase 3" evidence="2">
    <location>
        <begin position="18"/>
        <end position="347"/>
    </location>
</feature>
<feature type="transmembrane region" description="Helical" evidence="1">
    <location>
        <begin position="21"/>
        <end position="36"/>
    </location>
</feature>
<feature type="transmembrane region" description="Helical" evidence="1">
    <location>
        <begin position="81"/>
        <end position="101"/>
    </location>
</feature>
<dbReference type="PANTHER" id="PTHR23028">
    <property type="entry name" value="ACETYLTRANSFERASE"/>
    <property type="match status" value="1"/>
</dbReference>
<dbReference type="InterPro" id="IPR050879">
    <property type="entry name" value="Acyltransferase_3"/>
</dbReference>
<comment type="caution">
    <text evidence="4">The sequence shown here is derived from an EMBL/GenBank/DDBJ whole genome shotgun (WGS) entry which is preliminary data.</text>
</comment>
<keyword evidence="1" id="KW-1133">Transmembrane helix</keyword>
<feature type="transmembrane region" description="Helical" evidence="1">
    <location>
        <begin position="327"/>
        <end position="347"/>
    </location>
</feature>
<protein>
    <submittedName>
        <fullName evidence="4">Acyltransferase</fullName>
    </submittedName>
</protein>
<dbReference type="InterPro" id="IPR043968">
    <property type="entry name" value="SGNH"/>
</dbReference>
<dbReference type="GO" id="GO:0016020">
    <property type="term" value="C:membrane"/>
    <property type="evidence" value="ECO:0007669"/>
    <property type="project" value="TreeGrafter"/>
</dbReference>
<gene>
    <name evidence="4" type="ORF">L0M99_05950</name>
</gene>
<feature type="transmembrane region" description="Helical" evidence="1">
    <location>
        <begin position="144"/>
        <end position="169"/>
    </location>
</feature>
<feature type="transmembrane region" description="Helical" evidence="1">
    <location>
        <begin position="181"/>
        <end position="201"/>
    </location>
</feature>
<evidence type="ECO:0000313" key="5">
    <source>
        <dbReference type="Proteomes" id="UP001200537"/>
    </source>
</evidence>
<dbReference type="RefSeq" id="WP_238128071.1">
    <property type="nucleotide sequence ID" value="NZ_JAGZVZ010000002.1"/>
</dbReference>
<feature type="transmembrane region" description="Helical" evidence="1">
    <location>
        <begin position="267"/>
        <end position="284"/>
    </location>
</feature>
<reference evidence="4" key="1">
    <citation type="submission" date="2022-01" db="EMBL/GenBank/DDBJ databases">
        <title>Collection of gut derived symbiotic bacterial strains cultured from healthy donors.</title>
        <authorList>
            <person name="Lin H."/>
            <person name="Kohout C."/>
            <person name="Waligurski E."/>
            <person name="Pamer E.G."/>
        </authorList>
    </citation>
    <scope>NUCLEOTIDE SEQUENCE</scope>
    <source>
        <strain evidence="4">DFI.7.46</strain>
    </source>
</reference>
<dbReference type="AlphaFoldDB" id="A0AAJ1BBZ2"/>
<feature type="transmembrane region" description="Helical" evidence="1">
    <location>
        <begin position="213"/>
        <end position="229"/>
    </location>
</feature>
<evidence type="ECO:0000313" key="4">
    <source>
        <dbReference type="EMBL" id="MCG4618033.1"/>
    </source>
</evidence>
<feature type="transmembrane region" description="Helical" evidence="1">
    <location>
        <begin position="42"/>
        <end position="60"/>
    </location>
</feature>
<feature type="transmembrane region" description="Helical" evidence="1">
    <location>
        <begin position="305"/>
        <end position="321"/>
    </location>
</feature>
<dbReference type="GO" id="GO:0016747">
    <property type="term" value="F:acyltransferase activity, transferring groups other than amino-acyl groups"/>
    <property type="evidence" value="ECO:0007669"/>
    <property type="project" value="InterPro"/>
</dbReference>
<proteinExistence type="predicted"/>
<dbReference type="PANTHER" id="PTHR23028:SF53">
    <property type="entry name" value="ACYL_TRANSF_3 DOMAIN-CONTAINING PROTEIN"/>
    <property type="match status" value="1"/>
</dbReference>
<feature type="domain" description="SGNH" evidence="3">
    <location>
        <begin position="459"/>
        <end position="666"/>
    </location>
</feature>
<evidence type="ECO:0000259" key="3">
    <source>
        <dbReference type="Pfam" id="PF19040"/>
    </source>
</evidence>
<dbReference type="InterPro" id="IPR002656">
    <property type="entry name" value="Acyl_transf_3_dom"/>
</dbReference>
<organism evidence="4 5">
    <name type="scientific">Varibaculum cambriense</name>
    <dbReference type="NCBI Taxonomy" id="184870"/>
    <lineage>
        <taxon>Bacteria</taxon>
        <taxon>Bacillati</taxon>
        <taxon>Actinomycetota</taxon>
        <taxon>Actinomycetes</taxon>
        <taxon>Actinomycetales</taxon>
        <taxon>Actinomycetaceae</taxon>
        <taxon>Varibaculum</taxon>
    </lineage>
</organism>
<keyword evidence="4" id="KW-0012">Acyltransferase</keyword>
<sequence length="675" mass="74694">MSSPANAVNDKTRRFRPEIQGLRALCALQIIVFHAWQVGSPIGVDVFIMVSAFLLADSFIRGSDAGKSYSVCKRWIQTFRRLLPPLVVTILLAIALTIKYLPKTRWMEIINQSWPSLFYYQNWYLQSELVDYFAADHSLSSPLMHMWCIAVQGQIFLIFPVVFAVTALLCRKLKISVRKGIFTVFSLLALTSFAWLLVKFFDGTASQYYFDTRIRFWEFAIGVLAALAMNRVKAGSKWHDALGWFSIAIIVVFGLLSVGTYPGPICILPIVAACLVMLFVRSDSNSSSARLLSCRPLVYIGDNSYALYLVHWPIFAVYMGARQQANLSLFEGGFLFLVSLGLAVLLTELVDNPVRSLKLFNKTWLHKVSVIVLALAVGAGGIATASWQINKRISPAKHVTVSSHPGARILLQKNPSSSFKEDPLPAPGELGKQWASLPYQCDSAFAGAPDFGEAAGHNNSCRQLHQEGTDGANVLVFGDSHAEQYLPAIQKTAEKRNWNLAALLMGGCKISRDFDGHDDTCKKWVQAGLDWALNKAKPDAVIMVSTLTQPGSPDQVLPGHPDVVSEFLTKGIKVIGMRDTPNYSQNIYECAVSVPNPQSCGVPYGQVYSKTLNGLPVENPGFHFVDLSPQICPNDACSPLVGNLYVYMDHDHLTKYYSQSLEDFFTQQTKGILEP</sequence>
<dbReference type="Pfam" id="PF01757">
    <property type="entry name" value="Acyl_transf_3"/>
    <property type="match status" value="1"/>
</dbReference>
<keyword evidence="1" id="KW-0812">Transmembrane</keyword>
<keyword evidence="4" id="KW-0808">Transferase</keyword>